<dbReference type="Proteomes" id="UP000516028">
    <property type="component" value="Chromosome"/>
</dbReference>
<reference evidence="4 5" key="1">
    <citation type="submission" date="2020-08" db="EMBL/GenBank/DDBJ databases">
        <title>Genome sequence of Diaphorobacter aerolatus KACC 16536T.</title>
        <authorList>
            <person name="Hyun D.-W."/>
            <person name="Bae J.-W."/>
        </authorList>
    </citation>
    <scope>NUCLEOTIDE SEQUENCE [LARGE SCALE GENOMIC DNA]</scope>
    <source>
        <strain evidence="4 5">KACC 16536</strain>
    </source>
</reference>
<keyword evidence="5" id="KW-1185">Reference proteome</keyword>
<dbReference type="PANTHER" id="PTHR45024">
    <property type="entry name" value="DEHYDROGENASES, SHORT CHAIN"/>
    <property type="match status" value="1"/>
</dbReference>
<evidence type="ECO:0000313" key="4">
    <source>
        <dbReference type="EMBL" id="QNP47624.1"/>
    </source>
</evidence>
<dbReference type="AlphaFoldDB" id="A0A7H0GH58"/>
<dbReference type="GO" id="GO:0016491">
    <property type="term" value="F:oxidoreductase activity"/>
    <property type="evidence" value="ECO:0007669"/>
    <property type="project" value="UniProtKB-KW"/>
</dbReference>
<dbReference type="Pfam" id="PF00106">
    <property type="entry name" value="adh_short"/>
    <property type="match status" value="1"/>
</dbReference>
<evidence type="ECO:0000256" key="2">
    <source>
        <dbReference type="ARBA" id="ARBA00023002"/>
    </source>
</evidence>
<evidence type="ECO:0000256" key="1">
    <source>
        <dbReference type="ARBA" id="ARBA00006484"/>
    </source>
</evidence>
<dbReference type="RefSeq" id="WP_187723304.1">
    <property type="nucleotide sequence ID" value="NZ_CP060783.1"/>
</dbReference>
<evidence type="ECO:0000313" key="5">
    <source>
        <dbReference type="Proteomes" id="UP000516028"/>
    </source>
</evidence>
<proteinExistence type="inferred from homology"/>
<accession>A0A7H0GH58</accession>
<name>A0A7H0GH58_9BURK</name>
<dbReference type="EMBL" id="CP060783">
    <property type="protein sequence ID" value="QNP47624.1"/>
    <property type="molecule type" value="Genomic_DNA"/>
</dbReference>
<dbReference type="KEGG" id="daer:H9K75_15560"/>
<gene>
    <name evidence="4" type="ORF">H9K75_15560</name>
</gene>
<dbReference type="InterPro" id="IPR036291">
    <property type="entry name" value="NAD(P)-bd_dom_sf"/>
</dbReference>
<dbReference type="InterPro" id="IPR057326">
    <property type="entry name" value="KR_dom"/>
</dbReference>
<dbReference type="SMART" id="SM00822">
    <property type="entry name" value="PKS_KR"/>
    <property type="match status" value="1"/>
</dbReference>
<organism evidence="4 5">
    <name type="scientific">Diaphorobacter aerolatus</name>
    <dbReference type="NCBI Taxonomy" id="1288495"/>
    <lineage>
        <taxon>Bacteria</taxon>
        <taxon>Pseudomonadati</taxon>
        <taxon>Pseudomonadota</taxon>
        <taxon>Betaproteobacteria</taxon>
        <taxon>Burkholderiales</taxon>
        <taxon>Comamonadaceae</taxon>
        <taxon>Diaphorobacter</taxon>
    </lineage>
</organism>
<comment type="similarity">
    <text evidence="1">Belongs to the short-chain dehydrogenases/reductases (SDR) family.</text>
</comment>
<sequence length="318" mass="34360">MTTSDSSNKPLDGRVFVITGAGRGLGASYAKEAALMGAKIVVNDIGKTLQGESTGETPAEEVVREIIAAGGEAIADTHDITDYDGAQALVEAAVKRFGSMDVLINNAGILRDRMFANMSIEEWDDVIRVHLRGHFCTSRHAAAYWKDKAKEQGSPVDAALIQTTSIAGLHGQPGQANYATAKCGIAMLAHITHMELFERYGVRSYAIAPSARTRLTLNSPGAVEVVNKKMPNGFDYFDPDNVAPFVLWLGMRGCPAPSGAVFGVEGDVVRRYNSWQIGSTVNNNSKRWTFDDLQAAGPELFKGQDRAFSPMSEVIKQF</sequence>
<dbReference type="InterPro" id="IPR051687">
    <property type="entry name" value="Peroxisomal_Beta-Oxidation"/>
</dbReference>
<evidence type="ECO:0000259" key="3">
    <source>
        <dbReference type="SMART" id="SM00822"/>
    </source>
</evidence>
<dbReference type="PANTHER" id="PTHR45024:SF2">
    <property type="entry name" value="SCP2 DOMAIN-CONTAINING PROTEIN"/>
    <property type="match status" value="1"/>
</dbReference>
<keyword evidence="2" id="KW-0560">Oxidoreductase</keyword>
<dbReference type="Gene3D" id="3.40.50.720">
    <property type="entry name" value="NAD(P)-binding Rossmann-like Domain"/>
    <property type="match status" value="1"/>
</dbReference>
<dbReference type="SUPFAM" id="SSF51735">
    <property type="entry name" value="NAD(P)-binding Rossmann-fold domains"/>
    <property type="match status" value="1"/>
</dbReference>
<dbReference type="PRINTS" id="PR00081">
    <property type="entry name" value="GDHRDH"/>
</dbReference>
<protein>
    <submittedName>
        <fullName evidence="4">SDR family NAD(P)-dependent oxidoreductase</fullName>
    </submittedName>
</protein>
<dbReference type="InterPro" id="IPR002347">
    <property type="entry name" value="SDR_fam"/>
</dbReference>
<feature type="domain" description="Ketoreductase" evidence="3">
    <location>
        <begin position="14"/>
        <end position="226"/>
    </location>
</feature>